<protein>
    <submittedName>
        <fullName evidence="3">Ca-activated chloride channel family protein</fullName>
    </submittedName>
</protein>
<organism evidence="3 4">
    <name type="scientific">Eubacterium ruminantium</name>
    <dbReference type="NCBI Taxonomy" id="42322"/>
    <lineage>
        <taxon>Bacteria</taxon>
        <taxon>Bacillati</taxon>
        <taxon>Bacillota</taxon>
        <taxon>Clostridia</taxon>
        <taxon>Eubacteriales</taxon>
        <taxon>Eubacteriaceae</taxon>
        <taxon>Eubacterium</taxon>
    </lineage>
</organism>
<feature type="transmembrane region" description="Helical" evidence="1">
    <location>
        <begin position="40"/>
        <end position="56"/>
    </location>
</feature>
<sequence length="318" mass="35860">MITKPIIPLVVIIPLMAIPLILFAVCVIRKKISAFSKVMKIARIVAILTLLFIINMRPRTKKYNTDVELKNIDVLFVVDTTMSMWANDYNNEPRMTAAVNDCAYIMGELAGSNFSLIRFDNRSQILAPFTQDSKNVTDAFATITRPSSIYAKGTSFNVAYKEMEEMLISSSKKEGRLTIVFFISDGEKTSNEEVVSFAGLEQYVDGGAVLGYGTEKGGKMYDDDTHRFIQDSTTGQDAVSKYDEANLKKLSEELNIDYIHMEKPENVSYLIDAIKSGSTKHIENSDNISYEDQYFIYVYPLIALLVLELVLIIRRGRI</sequence>
<keyword evidence="1" id="KW-0472">Membrane</keyword>
<proteinExistence type="predicted"/>
<dbReference type="OrthoDB" id="9814325at2"/>
<keyword evidence="1" id="KW-0812">Transmembrane</keyword>
<evidence type="ECO:0000259" key="2">
    <source>
        <dbReference type="PROSITE" id="PS50234"/>
    </source>
</evidence>
<reference evidence="3 4" key="1">
    <citation type="submission" date="2017-02" db="EMBL/GenBank/DDBJ databases">
        <authorList>
            <person name="Peterson S.W."/>
        </authorList>
    </citation>
    <scope>NUCLEOTIDE SEQUENCE [LARGE SCALE GENOMIC DNA]</scope>
    <source>
        <strain evidence="3 4">ATCC 17233</strain>
    </source>
</reference>
<gene>
    <name evidence="3" type="ORF">SAMN02745110_00752</name>
</gene>
<evidence type="ECO:0000313" key="4">
    <source>
        <dbReference type="Proteomes" id="UP000189857"/>
    </source>
</evidence>
<feature type="transmembrane region" description="Helical" evidence="1">
    <location>
        <begin position="294"/>
        <end position="313"/>
    </location>
</feature>
<feature type="transmembrane region" description="Helical" evidence="1">
    <location>
        <begin position="6"/>
        <end position="28"/>
    </location>
</feature>
<dbReference type="InterPro" id="IPR036465">
    <property type="entry name" value="vWFA_dom_sf"/>
</dbReference>
<dbReference type="SMART" id="SM00327">
    <property type="entry name" value="VWA"/>
    <property type="match status" value="1"/>
</dbReference>
<name>A0A1T4L9W7_9FIRM</name>
<dbReference type="SUPFAM" id="SSF53300">
    <property type="entry name" value="vWA-like"/>
    <property type="match status" value="1"/>
</dbReference>
<dbReference type="AlphaFoldDB" id="A0A1T4L9W7"/>
<evidence type="ECO:0000313" key="3">
    <source>
        <dbReference type="EMBL" id="SJZ51434.1"/>
    </source>
</evidence>
<dbReference type="Gene3D" id="3.40.50.410">
    <property type="entry name" value="von Willebrand factor, type A domain"/>
    <property type="match status" value="1"/>
</dbReference>
<dbReference type="EMBL" id="FUXA01000005">
    <property type="protein sequence ID" value="SJZ51434.1"/>
    <property type="molecule type" value="Genomic_DNA"/>
</dbReference>
<dbReference type="PROSITE" id="PS50234">
    <property type="entry name" value="VWFA"/>
    <property type="match status" value="1"/>
</dbReference>
<dbReference type="Pfam" id="PF13519">
    <property type="entry name" value="VWA_2"/>
    <property type="match status" value="1"/>
</dbReference>
<dbReference type="Proteomes" id="UP000189857">
    <property type="component" value="Unassembled WGS sequence"/>
</dbReference>
<accession>A0A1T4L9W7</accession>
<keyword evidence="1" id="KW-1133">Transmembrane helix</keyword>
<evidence type="ECO:0000256" key="1">
    <source>
        <dbReference type="SAM" id="Phobius"/>
    </source>
</evidence>
<dbReference type="InterPro" id="IPR002035">
    <property type="entry name" value="VWF_A"/>
</dbReference>
<keyword evidence="4" id="KW-1185">Reference proteome</keyword>
<feature type="domain" description="VWFA" evidence="2">
    <location>
        <begin position="73"/>
        <end position="254"/>
    </location>
</feature>